<evidence type="ECO:0000313" key="2">
    <source>
        <dbReference type="Proteomes" id="UP000269396"/>
    </source>
</evidence>
<dbReference type="EMBL" id="UZAL01000596">
    <property type="protein sequence ID" value="VDO71905.1"/>
    <property type="molecule type" value="Genomic_DNA"/>
</dbReference>
<sequence length="102" mass="11010">MCTEEPTKRDEVASAAAASADTCAAAELDGLTRRVSIGFGITPLTCSPERDEYGSQIPVSITRLFSKRWEPRGKAYVGLTELLVDILTVFMTVGWLSSGLLL</sequence>
<protein>
    <submittedName>
        <fullName evidence="1">Uncharacterized protein</fullName>
    </submittedName>
</protein>
<name>A0A183NEV1_9TREM</name>
<reference evidence="1 2" key="1">
    <citation type="submission" date="2018-11" db="EMBL/GenBank/DDBJ databases">
        <authorList>
            <consortium name="Pathogen Informatics"/>
        </authorList>
    </citation>
    <scope>NUCLEOTIDE SEQUENCE [LARGE SCALE GENOMIC DNA]</scope>
    <source>
        <strain>Denwood</strain>
        <strain evidence="2">Zambia</strain>
    </source>
</reference>
<organism evidence="1 2">
    <name type="scientific">Schistosoma mattheei</name>
    <dbReference type="NCBI Taxonomy" id="31246"/>
    <lineage>
        <taxon>Eukaryota</taxon>
        <taxon>Metazoa</taxon>
        <taxon>Spiralia</taxon>
        <taxon>Lophotrochozoa</taxon>
        <taxon>Platyhelminthes</taxon>
        <taxon>Trematoda</taxon>
        <taxon>Digenea</taxon>
        <taxon>Strigeidida</taxon>
        <taxon>Schistosomatoidea</taxon>
        <taxon>Schistosomatidae</taxon>
        <taxon>Schistosoma</taxon>
    </lineage>
</organism>
<accession>A0A183NEV1</accession>
<dbReference type="AlphaFoldDB" id="A0A183NEV1"/>
<keyword evidence="2" id="KW-1185">Reference proteome</keyword>
<proteinExistence type="predicted"/>
<evidence type="ECO:0000313" key="1">
    <source>
        <dbReference type="EMBL" id="VDO71905.1"/>
    </source>
</evidence>
<dbReference type="Proteomes" id="UP000269396">
    <property type="component" value="Unassembled WGS sequence"/>
</dbReference>
<gene>
    <name evidence="1" type="ORF">SMTD_LOCUS637</name>
</gene>